<dbReference type="InterPro" id="IPR017359">
    <property type="entry name" value="Phi-like"/>
</dbReference>
<dbReference type="InterPro" id="IPR010541">
    <property type="entry name" value="Prp3_C"/>
</dbReference>
<dbReference type="InterPro" id="IPR059181">
    <property type="entry name" value="RWDD2A-B_C"/>
</dbReference>
<dbReference type="AlphaFoldDB" id="A0A067R8H9"/>
<evidence type="ECO:0000259" key="1">
    <source>
        <dbReference type="PROSITE" id="PS50908"/>
    </source>
</evidence>
<dbReference type="SUPFAM" id="SSF54495">
    <property type="entry name" value="UBC-like"/>
    <property type="match status" value="1"/>
</dbReference>
<dbReference type="Pfam" id="PF05773">
    <property type="entry name" value="RWD"/>
    <property type="match status" value="1"/>
</dbReference>
<reference evidence="2 3" key="1">
    <citation type="journal article" date="2014" name="Nat. Commun.">
        <title>Molecular traces of alternative social organization in a termite genome.</title>
        <authorList>
            <person name="Terrapon N."/>
            <person name="Li C."/>
            <person name="Robertson H.M."/>
            <person name="Ji L."/>
            <person name="Meng X."/>
            <person name="Booth W."/>
            <person name="Chen Z."/>
            <person name="Childers C.P."/>
            <person name="Glastad K.M."/>
            <person name="Gokhale K."/>
            <person name="Gowin J."/>
            <person name="Gronenberg W."/>
            <person name="Hermansen R.A."/>
            <person name="Hu H."/>
            <person name="Hunt B.G."/>
            <person name="Huylmans A.K."/>
            <person name="Khalil S.M."/>
            <person name="Mitchell R.D."/>
            <person name="Munoz-Torres M.C."/>
            <person name="Mustard J.A."/>
            <person name="Pan H."/>
            <person name="Reese J.T."/>
            <person name="Scharf M.E."/>
            <person name="Sun F."/>
            <person name="Vogel H."/>
            <person name="Xiao J."/>
            <person name="Yang W."/>
            <person name="Yang Z."/>
            <person name="Yang Z."/>
            <person name="Zhou J."/>
            <person name="Zhu J."/>
            <person name="Brent C.S."/>
            <person name="Elsik C.G."/>
            <person name="Goodisman M.A."/>
            <person name="Liberles D.A."/>
            <person name="Roe R.M."/>
            <person name="Vargo E.L."/>
            <person name="Vilcinskas A."/>
            <person name="Wang J."/>
            <person name="Bornberg-Bauer E."/>
            <person name="Korb J."/>
            <person name="Zhang G."/>
            <person name="Liebig J."/>
        </authorList>
    </citation>
    <scope>NUCLEOTIDE SEQUENCE [LARGE SCALE GENOMIC DNA]</scope>
    <source>
        <tissue evidence="2">Whole organism</tissue>
    </source>
</reference>
<dbReference type="InterPro" id="IPR006575">
    <property type="entry name" value="RWD_dom"/>
</dbReference>
<dbReference type="EMBL" id="KK852866">
    <property type="protein sequence ID" value="KDR14738.1"/>
    <property type="molecule type" value="Genomic_DNA"/>
</dbReference>
<dbReference type="InterPro" id="IPR016135">
    <property type="entry name" value="UBQ-conjugating_enzyme/RWD"/>
</dbReference>
<evidence type="ECO:0000313" key="3">
    <source>
        <dbReference type="Proteomes" id="UP000027135"/>
    </source>
</evidence>
<dbReference type="Pfam" id="PF06544">
    <property type="entry name" value="Prp3_C"/>
    <property type="match status" value="1"/>
</dbReference>
<dbReference type="Proteomes" id="UP000027135">
    <property type="component" value="Unassembled WGS sequence"/>
</dbReference>
<dbReference type="InParanoid" id="A0A067R8H9"/>
<dbReference type="eggNOG" id="ENOG502QR2G">
    <property type="taxonomic scope" value="Eukaryota"/>
</dbReference>
<dbReference type="PROSITE" id="PS50908">
    <property type="entry name" value="RWD"/>
    <property type="match status" value="1"/>
</dbReference>
<dbReference type="OMA" id="IDAYMSF"/>
<dbReference type="Gene3D" id="3.10.110.10">
    <property type="entry name" value="Ubiquitin Conjugating Enzyme"/>
    <property type="match status" value="1"/>
</dbReference>
<accession>A0A067R8H9</accession>
<evidence type="ECO:0000313" key="2">
    <source>
        <dbReference type="EMBL" id="KDR14738.1"/>
    </source>
</evidence>
<sequence length="327" mass="37965">MYLATMNCDENSACDWKDNEYLDFKELEEQIAQIVGNGNLEEMLRIQLSEVEMLQSMFSNPGEFCVYDYSVIADINEFVDGKCSIYPPRLDFTINLFMDKAKLEVCINLPHDYPASEPDIYVRSDKLDRNQQHILNSDLANYISTLERGEICTCSAISWLQENASRYHVESAKPRKDVNLSDESDTFFTRYWIYSHHIYSKIKRREILDLANEFSITGFCLPGKPGIICAEGLAGDCNEWWQKVKCMNWKKIMCKKKEVINLSSLSVNSLRKFSAFQEISFECSQSKSRECHMDMGELYRYLTEHNCSYVFKDYFGVDGKCSSNPQH</sequence>
<keyword evidence="3" id="KW-1185">Reference proteome</keyword>
<gene>
    <name evidence="2" type="ORF">L798_11666</name>
</gene>
<dbReference type="CDD" id="cd24163">
    <property type="entry name" value="RWDD2_C"/>
    <property type="match status" value="1"/>
</dbReference>
<dbReference type="SMART" id="SM00591">
    <property type="entry name" value="RWD"/>
    <property type="match status" value="1"/>
</dbReference>
<dbReference type="PANTHER" id="PTHR15955:SF8">
    <property type="entry name" value="RWD DOMAIN-CONTAINING PROTEIN 2B-RELATED"/>
    <property type="match status" value="1"/>
</dbReference>
<proteinExistence type="predicted"/>
<organism evidence="2 3">
    <name type="scientific">Zootermopsis nevadensis</name>
    <name type="common">Dampwood termite</name>
    <dbReference type="NCBI Taxonomy" id="136037"/>
    <lineage>
        <taxon>Eukaryota</taxon>
        <taxon>Metazoa</taxon>
        <taxon>Ecdysozoa</taxon>
        <taxon>Arthropoda</taxon>
        <taxon>Hexapoda</taxon>
        <taxon>Insecta</taxon>
        <taxon>Pterygota</taxon>
        <taxon>Neoptera</taxon>
        <taxon>Polyneoptera</taxon>
        <taxon>Dictyoptera</taxon>
        <taxon>Blattodea</taxon>
        <taxon>Blattoidea</taxon>
        <taxon>Termitoidae</taxon>
        <taxon>Termopsidae</taxon>
        <taxon>Zootermopsis</taxon>
    </lineage>
</organism>
<dbReference type="PIRSF" id="PIRSF038021">
    <property type="entry name" value="UCP038021_RWDD2"/>
    <property type="match status" value="1"/>
</dbReference>
<protein>
    <submittedName>
        <fullName evidence="2">RWD domain-containing protein 2A</fullName>
    </submittedName>
</protein>
<feature type="domain" description="RWD" evidence="1">
    <location>
        <begin position="49"/>
        <end position="167"/>
    </location>
</feature>
<dbReference type="PANTHER" id="PTHR15955">
    <property type="entry name" value="RWD DOMAIN CONTAINING PROTEIN 2"/>
    <property type="match status" value="1"/>
</dbReference>
<dbReference type="FunCoup" id="A0A067R8H9">
    <property type="interactions" value="16"/>
</dbReference>
<dbReference type="CDD" id="cd23829">
    <property type="entry name" value="RWD_RWDD2"/>
    <property type="match status" value="1"/>
</dbReference>
<name>A0A067R8H9_ZOONE</name>
<dbReference type="OrthoDB" id="432412at2759"/>